<dbReference type="Gene3D" id="3.30.30.10">
    <property type="entry name" value="Knottin, scorpion toxin-like"/>
    <property type="match status" value="1"/>
</dbReference>
<keyword evidence="1" id="KW-1015">Disulfide bond</keyword>
<dbReference type="InParanoid" id="A0A1W0VUC9"/>
<keyword evidence="5" id="KW-1185">Reference proteome</keyword>
<evidence type="ECO:0000313" key="5">
    <source>
        <dbReference type="Proteomes" id="UP000000768"/>
    </source>
</evidence>
<dbReference type="PROSITE" id="PS00940">
    <property type="entry name" value="GAMMA_THIONIN"/>
    <property type="match status" value="1"/>
</dbReference>
<protein>
    <recommendedName>
        <fullName evidence="3">Knottins-like domain-containing protein</fullName>
    </recommendedName>
</protein>
<dbReference type="InterPro" id="IPR006311">
    <property type="entry name" value="TAT_signal"/>
</dbReference>
<reference evidence="4 5" key="1">
    <citation type="journal article" date="2009" name="Nature">
        <title>The Sorghum bicolor genome and the diversification of grasses.</title>
        <authorList>
            <person name="Paterson A.H."/>
            <person name="Bowers J.E."/>
            <person name="Bruggmann R."/>
            <person name="Dubchak I."/>
            <person name="Grimwood J."/>
            <person name="Gundlach H."/>
            <person name="Haberer G."/>
            <person name="Hellsten U."/>
            <person name="Mitros T."/>
            <person name="Poliakov A."/>
            <person name="Schmutz J."/>
            <person name="Spannagl M."/>
            <person name="Tang H."/>
            <person name="Wang X."/>
            <person name="Wicker T."/>
            <person name="Bharti A.K."/>
            <person name="Chapman J."/>
            <person name="Feltus F.A."/>
            <person name="Gowik U."/>
            <person name="Grigoriev I.V."/>
            <person name="Lyons E."/>
            <person name="Maher C.A."/>
            <person name="Martis M."/>
            <person name="Narechania A."/>
            <person name="Otillar R.P."/>
            <person name="Penning B.W."/>
            <person name="Salamov A.A."/>
            <person name="Wang Y."/>
            <person name="Zhang L."/>
            <person name="Carpita N.C."/>
            <person name="Freeling M."/>
            <person name="Gingle A.R."/>
            <person name="Hash C.T."/>
            <person name="Keller B."/>
            <person name="Klein P."/>
            <person name="Kresovich S."/>
            <person name="McCann M.C."/>
            <person name="Ming R."/>
            <person name="Peterson D.G."/>
            <person name="Mehboob-ur-Rahman"/>
            <person name="Ware D."/>
            <person name="Westhoff P."/>
            <person name="Mayer K.F."/>
            <person name="Messing J."/>
            <person name="Rokhsar D.S."/>
        </authorList>
    </citation>
    <scope>NUCLEOTIDE SEQUENCE [LARGE SCALE GENOMIC DNA]</scope>
    <source>
        <strain evidence="5">cv. BTx623</strain>
    </source>
</reference>
<dbReference type="OMA" id="MVCATES"/>
<dbReference type="Gramene" id="OQU76865">
    <property type="protein sequence ID" value="OQU76865"/>
    <property type="gene ID" value="SORBI_3010G225175"/>
</dbReference>
<evidence type="ECO:0000256" key="2">
    <source>
        <dbReference type="SAM" id="SignalP"/>
    </source>
</evidence>
<organism evidence="4 5">
    <name type="scientific">Sorghum bicolor</name>
    <name type="common">Sorghum</name>
    <name type="synonym">Sorghum vulgare</name>
    <dbReference type="NCBI Taxonomy" id="4558"/>
    <lineage>
        <taxon>Eukaryota</taxon>
        <taxon>Viridiplantae</taxon>
        <taxon>Streptophyta</taxon>
        <taxon>Embryophyta</taxon>
        <taxon>Tracheophyta</taxon>
        <taxon>Spermatophyta</taxon>
        <taxon>Magnoliopsida</taxon>
        <taxon>Liliopsida</taxon>
        <taxon>Poales</taxon>
        <taxon>Poaceae</taxon>
        <taxon>PACMAD clade</taxon>
        <taxon>Panicoideae</taxon>
        <taxon>Andropogonodae</taxon>
        <taxon>Andropogoneae</taxon>
        <taxon>Sorghinae</taxon>
        <taxon>Sorghum</taxon>
    </lineage>
</organism>
<keyword evidence="2" id="KW-0732">Signal</keyword>
<dbReference type="InterPro" id="IPR003614">
    <property type="entry name" value="Knottins"/>
</dbReference>
<dbReference type="InterPro" id="IPR008176">
    <property type="entry name" value="Defensin_plant"/>
</dbReference>
<dbReference type="GO" id="GO:0006952">
    <property type="term" value="P:defense response"/>
    <property type="evidence" value="ECO:0000318"/>
    <property type="project" value="GO_Central"/>
</dbReference>
<feature type="chain" id="PRO_5012461375" description="Knottins-like domain-containing protein" evidence="2">
    <location>
        <begin position="27"/>
        <end position="83"/>
    </location>
</feature>
<gene>
    <name evidence="4" type="ORF">SORBI_3010G225175</name>
</gene>
<dbReference type="Proteomes" id="UP000000768">
    <property type="component" value="Chromosome 10"/>
</dbReference>
<accession>A0A1W0VUC9</accession>
<dbReference type="InterPro" id="IPR036574">
    <property type="entry name" value="Scorpion_toxin-like_sf"/>
</dbReference>
<name>A0A1W0VUC9_SORBI</name>
<feature type="domain" description="Knottins-like" evidence="3">
    <location>
        <begin position="36"/>
        <end position="83"/>
    </location>
</feature>
<dbReference type="AlphaFoldDB" id="A0A1W0VUC9"/>
<dbReference type="Pfam" id="PF00304">
    <property type="entry name" value="Gamma-thionin"/>
    <property type="match status" value="1"/>
</dbReference>
<dbReference type="PROSITE" id="PS51318">
    <property type="entry name" value="TAT"/>
    <property type="match status" value="1"/>
</dbReference>
<sequence>MEPHSRRNLSAAAAAAVVLLLVTVTAEMASVGAAATCKHLSGTFQGMCGSANQCIATCEAESRDNIGGECDGFPFRCYCLTNC</sequence>
<dbReference type="SUPFAM" id="SSF57095">
    <property type="entry name" value="Scorpion toxin-like"/>
    <property type="match status" value="1"/>
</dbReference>
<evidence type="ECO:0000313" key="4">
    <source>
        <dbReference type="EMBL" id="OQU76865.1"/>
    </source>
</evidence>
<evidence type="ECO:0000256" key="1">
    <source>
        <dbReference type="ARBA" id="ARBA00023157"/>
    </source>
</evidence>
<proteinExistence type="predicted"/>
<feature type="signal peptide" evidence="2">
    <location>
        <begin position="1"/>
        <end position="26"/>
    </location>
</feature>
<dbReference type="EMBL" id="CM000769">
    <property type="protein sequence ID" value="OQU76865.1"/>
    <property type="molecule type" value="Genomic_DNA"/>
</dbReference>
<evidence type="ECO:0000259" key="3">
    <source>
        <dbReference type="Pfam" id="PF00304"/>
    </source>
</evidence>
<reference evidence="5" key="2">
    <citation type="journal article" date="2018" name="Plant J.">
        <title>The Sorghum bicolor reference genome: improved assembly, gene annotations, a transcriptome atlas, and signatures of genome organization.</title>
        <authorList>
            <person name="McCormick R.F."/>
            <person name="Truong S.K."/>
            <person name="Sreedasyam A."/>
            <person name="Jenkins J."/>
            <person name="Shu S."/>
            <person name="Sims D."/>
            <person name="Kennedy M."/>
            <person name="Amirebrahimi M."/>
            <person name="Weers B.D."/>
            <person name="McKinley B."/>
            <person name="Mattison A."/>
            <person name="Morishige D.T."/>
            <person name="Grimwood J."/>
            <person name="Schmutz J."/>
            <person name="Mullet J.E."/>
        </authorList>
    </citation>
    <scope>NUCLEOTIDE SEQUENCE [LARGE SCALE GENOMIC DNA]</scope>
    <source>
        <strain evidence="5">cv. BTx623</strain>
    </source>
</reference>